<accession>A0ABS2BY81</accession>
<name>A0ABS2BY81_9PSED</name>
<reference evidence="1 2" key="1">
    <citation type="submission" date="2020-08" db="EMBL/GenBank/DDBJ databases">
        <title>Description of novel Pseudomonas species.</title>
        <authorList>
            <person name="Duman M."/>
            <person name="Mulet M."/>
            <person name="Altun S."/>
            <person name="Saticioglu I.B."/>
            <person name="Lalucat J."/>
            <person name="Garcia-Valdes E."/>
        </authorList>
    </citation>
    <scope>NUCLEOTIDE SEQUENCE [LARGE SCALE GENOMIC DNA]</scope>
    <source>
        <strain evidence="1 2">P66</strain>
    </source>
</reference>
<sequence>MTTAPSESTSTMPPKLDVRETEMLGTRVRAACFDALACSDMNYSAAGITFERDGRFTKAKHSGFTVVSMMGRFSKGQLLQALRRNIADSARAVASDVFDQLKRDLKLPRGHVIGFDVAASLHQVEHRGSRRLTAHVFRPPGAVCRAFYGEINIDLYACQAQISLKEGELWGDGSSLLNGENLNLQADTYSELCVLIAEAFNRVTSPQLLTKL</sequence>
<evidence type="ECO:0000313" key="2">
    <source>
        <dbReference type="Proteomes" id="UP000745663"/>
    </source>
</evidence>
<dbReference type="EMBL" id="JACOPV010000008">
    <property type="protein sequence ID" value="MBM5458577.1"/>
    <property type="molecule type" value="Genomic_DNA"/>
</dbReference>
<evidence type="ECO:0000313" key="1">
    <source>
        <dbReference type="EMBL" id="MBM5458577.1"/>
    </source>
</evidence>
<dbReference type="RefSeq" id="WP_203584518.1">
    <property type="nucleotide sequence ID" value="NZ_JACOPV010000008.1"/>
</dbReference>
<comment type="caution">
    <text evidence="1">The sequence shown here is derived from an EMBL/GenBank/DDBJ whole genome shotgun (WGS) entry which is preliminary data.</text>
</comment>
<dbReference type="Proteomes" id="UP000745663">
    <property type="component" value="Unassembled WGS sequence"/>
</dbReference>
<keyword evidence="2" id="KW-1185">Reference proteome</keyword>
<proteinExistence type="predicted"/>
<protein>
    <submittedName>
        <fullName evidence="1">Uncharacterized protein</fullName>
    </submittedName>
</protein>
<organism evidence="1 2">
    <name type="scientific">Pseudomonas arcuscaelestis</name>
    <dbReference type="NCBI Taxonomy" id="2710591"/>
    <lineage>
        <taxon>Bacteria</taxon>
        <taxon>Pseudomonadati</taxon>
        <taxon>Pseudomonadota</taxon>
        <taxon>Gammaproteobacteria</taxon>
        <taxon>Pseudomonadales</taxon>
        <taxon>Pseudomonadaceae</taxon>
        <taxon>Pseudomonas</taxon>
    </lineage>
</organism>
<gene>
    <name evidence="1" type="ORF">H8F21_13490</name>
</gene>